<keyword evidence="9" id="KW-0464">Manganese</keyword>
<reference evidence="12 13" key="1">
    <citation type="journal article" date="2016" name="Nat. Commun.">
        <title>Thousands of microbial genomes shed light on interconnected biogeochemical processes in an aquifer system.</title>
        <authorList>
            <person name="Anantharaman K."/>
            <person name="Brown C.T."/>
            <person name="Hug L.A."/>
            <person name="Sharon I."/>
            <person name="Castelle C.J."/>
            <person name="Probst A.J."/>
            <person name="Thomas B.C."/>
            <person name="Singh A."/>
            <person name="Wilkins M.J."/>
            <person name="Karaoz U."/>
            <person name="Brodie E.L."/>
            <person name="Williams K.H."/>
            <person name="Hubbard S.S."/>
            <person name="Banfield J.F."/>
        </authorList>
    </citation>
    <scope>NUCLEOTIDE SEQUENCE [LARGE SCALE GENOMIC DNA]</scope>
</reference>
<dbReference type="GO" id="GO:0016879">
    <property type="term" value="F:ligase activity, forming carbon-nitrogen bonds"/>
    <property type="evidence" value="ECO:0007669"/>
    <property type="project" value="InterPro"/>
</dbReference>
<dbReference type="Pfam" id="PF06973">
    <property type="entry name" value="DUF1297"/>
    <property type="match status" value="1"/>
</dbReference>
<dbReference type="PANTHER" id="PTHR38147">
    <property type="entry name" value="5-FORMAMINOIMIDAZOLE-4-CARBOXAMIDE-1-(BETA)-D-RIBOFURANOSYL 5'-MONOPHOSPHATE SYNTHETASE-RELATED"/>
    <property type="match status" value="1"/>
</dbReference>
<evidence type="ECO:0000313" key="13">
    <source>
        <dbReference type="Proteomes" id="UP000177418"/>
    </source>
</evidence>
<dbReference type="Proteomes" id="UP000177418">
    <property type="component" value="Unassembled WGS sequence"/>
</dbReference>
<keyword evidence="4" id="KW-0479">Metal-binding</keyword>
<evidence type="ECO:0000256" key="7">
    <source>
        <dbReference type="ARBA" id="ARBA00022840"/>
    </source>
</evidence>
<dbReference type="InterPro" id="IPR009720">
    <property type="entry name" value="IMP_biosynth_PurP_C"/>
</dbReference>
<proteinExistence type="predicted"/>
<evidence type="ECO:0008006" key="14">
    <source>
        <dbReference type="Google" id="ProtNLM"/>
    </source>
</evidence>
<dbReference type="EMBL" id="MGAV01000011">
    <property type="protein sequence ID" value="OGK55115.1"/>
    <property type="molecule type" value="Genomic_DNA"/>
</dbReference>
<evidence type="ECO:0000259" key="11">
    <source>
        <dbReference type="Pfam" id="PF06973"/>
    </source>
</evidence>
<keyword evidence="8" id="KW-0460">Magnesium</keyword>
<name>A0A1F7JHM2_9BACT</name>
<protein>
    <recommendedName>
        <fullName evidence="14">5-formaminoimidazole-4-carboxamide-1-(Beta)-D-ribofuranosyl 5'-monophosphate synthetase</fullName>
    </recommendedName>
</protein>
<feature type="domain" description="IMP biosynthesis enzyme PurP C-terminal" evidence="11">
    <location>
        <begin position="182"/>
        <end position="372"/>
    </location>
</feature>
<evidence type="ECO:0000259" key="10">
    <source>
        <dbReference type="Pfam" id="PF06849"/>
    </source>
</evidence>
<comment type="cofactor">
    <cofactor evidence="2">
        <name>Mg(2+)</name>
        <dbReference type="ChEBI" id="CHEBI:18420"/>
    </cofactor>
</comment>
<keyword evidence="7" id="KW-0067">ATP-binding</keyword>
<keyword evidence="5" id="KW-0547">Nucleotide-binding</keyword>
<feature type="domain" description="IMP biosynthesis enzyme PurP N-terminal" evidence="10">
    <location>
        <begin position="17"/>
        <end position="149"/>
    </location>
</feature>
<evidence type="ECO:0000256" key="8">
    <source>
        <dbReference type="ARBA" id="ARBA00022842"/>
    </source>
</evidence>
<dbReference type="AlphaFoldDB" id="A0A1F7JHM2"/>
<evidence type="ECO:0000256" key="6">
    <source>
        <dbReference type="ARBA" id="ARBA00022755"/>
    </source>
</evidence>
<dbReference type="SUPFAM" id="SSF56059">
    <property type="entry name" value="Glutathione synthetase ATP-binding domain-like"/>
    <property type="match status" value="1"/>
</dbReference>
<dbReference type="InterPro" id="IPR013815">
    <property type="entry name" value="ATP_grasp_subdomain_1"/>
</dbReference>
<comment type="caution">
    <text evidence="12">The sequence shown here is derived from an EMBL/GenBank/DDBJ whole genome shotgun (WGS) entry which is preliminary data.</text>
</comment>
<evidence type="ECO:0000256" key="3">
    <source>
        <dbReference type="ARBA" id="ARBA00022598"/>
    </source>
</evidence>
<evidence type="ECO:0000256" key="4">
    <source>
        <dbReference type="ARBA" id="ARBA00022723"/>
    </source>
</evidence>
<dbReference type="InterPro" id="IPR023656">
    <property type="entry name" value="IMP_biosynth_PurP"/>
</dbReference>
<dbReference type="GO" id="GO:0000287">
    <property type="term" value="F:magnesium ion binding"/>
    <property type="evidence" value="ECO:0007669"/>
    <property type="project" value="InterPro"/>
</dbReference>
<keyword evidence="6" id="KW-0658">Purine biosynthesis</keyword>
<gene>
    <name evidence="12" type="ORF">A3H78_03980</name>
</gene>
<keyword evidence="3" id="KW-0436">Ligase</keyword>
<dbReference type="Pfam" id="PF06849">
    <property type="entry name" value="DUF1246"/>
    <property type="match status" value="1"/>
</dbReference>
<dbReference type="InterPro" id="IPR016185">
    <property type="entry name" value="PreATP-grasp_dom_sf"/>
</dbReference>
<evidence type="ECO:0000313" key="12">
    <source>
        <dbReference type="EMBL" id="OGK55115.1"/>
    </source>
</evidence>
<evidence type="ECO:0000256" key="9">
    <source>
        <dbReference type="ARBA" id="ARBA00023211"/>
    </source>
</evidence>
<dbReference type="GO" id="GO:0005524">
    <property type="term" value="F:ATP binding"/>
    <property type="evidence" value="ECO:0007669"/>
    <property type="project" value="UniProtKB-KW"/>
</dbReference>
<organism evidence="12 13">
    <name type="scientific">Candidatus Roizmanbacteria bacterium RIFCSPLOWO2_02_FULL_36_11</name>
    <dbReference type="NCBI Taxonomy" id="1802071"/>
    <lineage>
        <taxon>Bacteria</taxon>
        <taxon>Candidatus Roizmaniibacteriota</taxon>
    </lineage>
</organism>
<comment type="cofactor">
    <cofactor evidence="1">
        <name>Mn(2+)</name>
        <dbReference type="ChEBI" id="CHEBI:29035"/>
    </cofactor>
</comment>
<dbReference type="GO" id="GO:0006188">
    <property type="term" value="P:IMP biosynthetic process"/>
    <property type="evidence" value="ECO:0007669"/>
    <property type="project" value="InterPro"/>
</dbReference>
<dbReference type="PANTHER" id="PTHR38147:SF1">
    <property type="entry name" value="5-FORMAMINOIMIDAZOLE-4-CARBOXAMIDE-1-(BETA)-D-RIBOFURANOSYL 5'-MONOPHOSPHATE SYNTHETASE"/>
    <property type="match status" value="1"/>
</dbReference>
<accession>A0A1F7JHM2</accession>
<sequence length="372" mass="42304">MNITAQLKDFDQLNTTIAVLGSHSALDVCRGAKDEGFKTLVITQKGRGTPYEKYYKSDGNLGCVDEIIALDNFKDILLVRTIEKMISQHAIFIPHRSFEVYLNDYNAIEKNFEVPMFGNRFMLRLEERGTKYSQYDLLEEAGIRYPKIFKKPADIDRLCLVKVLEKERGFERAFFVSRDYSDYQNQVERMLKKKIFTENQLKQSVIEEFVLGVQVNFNFFYSPLNGRLELLGTDTRRQTNLEGFSKLPPYVYQNLSQIMPVTYEEAGHIAVTVLESMLEKVFEIGEKFVKASKKIMAPGVVGPFALQSIIIPGPPKKDIIVVDVSPRVPGSPGISSTPYGSYLFGKSMTVGRRIAVEIKQAIKENCLDKIVT</sequence>
<dbReference type="PIRSF" id="PIRSF004602">
    <property type="entry name" value="ATPgrasp_PurP"/>
    <property type="match status" value="1"/>
</dbReference>
<evidence type="ECO:0000256" key="5">
    <source>
        <dbReference type="ARBA" id="ARBA00022741"/>
    </source>
</evidence>
<dbReference type="SUPFAM" id="SSF52440">
    <property type="entry name" value="PreATP-grasp domain"/>
    <property type="match status" value="1"/>
</dbReference>
<dbReference type="Gene3D" id="3.40.50.20">
    <property type="match status" value="1"/>
</dbReference>
<dbReference type="Gene3D" id="3.30.470.20">
    <property type="entry name" value="ATP-grasp fold, B domain"/>
    <property type="match status" value="1"/>
</dbReference>
<evidence type="ECO:0000256" key="2">
    <source>
        <dbReference type="ARBA" id="ARBA00001946"/>
    </source>
</evidence>
<dbReference type="Gene3D" id="3.30.1490.20">
    <property type="entry name" value="ATP-grasp fold, A domain"/>
    <property type="match status" value="1"/>
</dbReference>
<dbReference type="InterPro" id="IPR010672">
    <property type="entry name" value="IMP_biosynth_PurP_N"/>
</dbReference>
<evidence type="ECO:0000256" key="1">
    <source>
        <dbReference type="ARBA" id="ARBA00001936"/>
    </source>
</evidence>